<evidence type="ECO:0000313" key="2">
    <source>
        <dbReference type="EMBL" id="MDN5215982.1"/>
    </source>
</evidence>
<protein>
    <submittedName>
        <fullName evidence="2">DUF4399 domain-containing protein</fullName>
    </submittedName>
</protein>
<evidence type="ECO:0000259" key="1">
    <source>
        <dbReference type="Pfam" id="PF14347"/>
    </source>
</evidence>
<comment type="caution">
    <text evidence="2">The sequence shown here is derived from an EMBL/GenBank/DDBJ whole genome shotgun (WGS) entry which is preliminary data.</text>
</comment>
<accession>A0ABT8LDX7</accession>
<sequence length="152" mass="16106">MKKNLLYAIIVVIAGACSAKKTGETTSKGEEVSEPVESKVAPEVYFILPQNGDTVSSPVKVTMGVKGMEVEPAGQVNEGKGHHHIIVDGTFIKKGEIVPADSTHIHYGKGQTEVEIELSPGNHTLTMQFADGVHASYGESMSSTISIVVADE</sequence>
<dbReference type="Pfam" id="PF14347">
    <property type="entry name" value="DUF4399"/>
    <property type="match status" value="1"/>
</dbReference>
<gene>
    <name evidence="2" type="ORF">QQ020_28145</name>
</gene>
<reference evidence="2" key="1">
    <citation type="submission" date="2023-06" db="EMBL/GenBank/DDBJ databases">
        <title>Genomic of Agaribacillus aureum.</title>
        <authorList>
            <person name="Wang G."/>
        </authorList>
    </citation>
    <scope>NUCLEOTIDE SEQUENCE</scope>
    <source>
        <strain evidence="2">BMA12</strain>
    </source>
</reference>
<dbReference type="PROSITE" id="PS51257">
    <property type="entry name" value="PROKAR_LIPOPROTEIN"/>
    <property type="match status" value="1"/>
</dbReference>
<name>A0ABT8LDX7_9BACT</name>
<organism evidence="2 3">
    <name type="scientific">Agaribacillus aureus</name>
    <dbReference type="NCBI Taxonomy" id="3051825"/>
    <lineage>
        <taxon>Bacteria</taxon>
        <taxon>Pseudomonadati</taxon>
        <taxon>Bacteroidota</taxon>
        <taxon>Cytophagia</taxon>
        <taxon>Cytophagales</taxon>
        <taxon>Splendidivirgaceae</taxon>
        <taxon>Agaribacillus</taxon>
    </lineage>
</organism>
<feature type="domain" description="DUF4399" evidence="1">
    <location>
        <begin position="61"/>
        <end position="149"/>
    </location>
</feature>
<dbReference type="RefSeq" id="WP_346761317.1">
    <property type="nucleotide sequence ID" value="NZ_JAUJEB010000007.1"/>
</dbReference>
<dbReference type="InterPro" id="IPR025512">
    <property type="entry name" value="DUF4399"/>
</dbReference>
<dbReference type="EMBL" id="JAUJEB010000007">
    <property type="protein sequence ID" value="MDN5215982.1"/>
    <property type="molecule type" value="Genomic_DNA"/>
</dbReference>
<proteinExistence type="predicted"/>
<dbReference type="Proteomes" id="UP001172083">
    <property type="component" value="Unassembled WGS sequence"/>
</dbReference>
<keyword evidence="3" id="KW-1185">Reference proteome</keyword>
<evidence type="ECO:0000313" key="3">
    <source>
        <dbReference type="Proteomes" id="UP001172083"/>
    </source>
</evidence>